<name>A0A498PWP1_9MYCO</name>
<accession>A0A498PWP1</accession>
<evidence type="ECO:0000313" key="3">
    <source>
        <dbReference type="Proteomes" id="UP000267289"/>
    </source>
</evidence>
<gene>
    <name evidence="2" type="ORF">LAUMK13_02009</name>
</gene>
<dbReference type="EMBL" id="UPHQ01000087">
    <property type="protein sequence ID" value="VBA38176.1"/>
    <property type="molecule type" value="Genomic_DNA"/>
</dbReference>
<dbReference type="RefSeq" id="WP_321182595.1">
    <property type="nucleotide sequence ID" value="NZ_UPHQ01000087.1"/>
</dbReference>
<reference evidence="2 3" key="1">
    <citation type="submission" date="2018-09" db="EMBL/GenBank/DDBJ databases">
        <authorList>
            <person name="Tagini F."/>
        </authorList>
    </citation>
    <scope>NUCLEOTIDE SEQUENCE [LARGE SCALE GENOMIC DNA]</scope>
    <source>
        <strain evidence="2 3">MK13</strain>
    </source>
</reference>
<evidence type="ECO:0000313" key="2">
    <source>
        <dbReference type="EMBL" id="VBA38176.1"/>
    </source>
</evidence>
<feature type="domain" description="DUF2249" evidence="1">
    <location>
        <begin position="5"/>
        <end position="74"/>
    </location>
</feature>
<dbReference type="AlphaFoldDB" id="A0A498PWP1"/>
<evidence type="ECO:0000259" key="1">
    <source>
        <dbReference type="Pfam" id="PF10006"/>
    </source>
</evidence>
<dbReference type="Pfam" id="PF10006">
    <property type="entry name" value="DUF2249"/>
    <property type="match status" value="1"/>
</dbReference>
<dbReference type="Proteomes" id="UP000267289">
    <property type="component" value="Unassembled WGS sequence"/>
</dbReference>
<proteinExistence type="predicted"/>
<dbReference type="InterPro" id="IPR018720">
    <property type="entry name" value="DUF2249"/>
</dbReference>
<sequence>MADNELDVRQLRKPDKHPIIFASYAALPTGGSFVLVNNHDPKHLRAEFDTEHPGSYGWEYLEEGPEVWRIRISKLTATPLPRILADTNDTDDCADQTDVTGAA</sequence>
<organism evidence="2 3">
    <name type="scientific">Mycobacterium innocens</name>
    <dbReference type="NCBI Taxonomy" id="2341083"/>
    <lineage>
        <taxon>Bacteria</taxon>
        <taxon>Bacillati</taxon>
        <taxon>Actinomycetota</taxon>
        <taxon>Actinomycetes</taxon>
        <taxon>Mycobacteriales</taxon>
        <taxon>Mycobacteriaceae</taxon>
        <taxon>Mycobacterium</taxon>
    </lineage>
</organism>
<keyword evidence="3" id="KW-1185">Reference proteome</keyword>
<protein>
    <recommendedName>
        <fullName evidence="1">DUF2249 domain-containing protein</fullName>
    </recommendedName>
</protein>